<evidence type="ECO:0000313" key="9">
    <source>
        <dbReference type="Proteomes" id="UP001190926"/>
    </source>
</evidence>
<evidence type="ECO:0000256" key="4">
    <source>
        <dbReference type="ARBA" id="ARBA00023163"/>
    </source>
</evidence>
<feature type="domain" description="TF-B3" evidence="7">
    <location>
        <begin position="93"/>
        <end position="184"/>
    </location>
</feature>
<evidence type="ECO:0000259" key="7">
    <source>
        <dbReference type="PROSITE" id="PS50863"/>
    </source>
</evidence>
<feature type="coiled-coil region" evidence="6">
    <location>
        <begin position="393"/>
        <end position="427"/>
    </location>
</feature>
<evidence type="ECO:0000256" key="6">
    <source>
        <dbReference type="SAM" id="Coils"/>
    </source>
</evidence>
<dbReference type="GO" id="GO:0003677">
    <property type="term" value="F:DNA binding"/>
    <property type="evidence" value="ECO:0007669"/>
    <property type="project" value="UniProtKB-KW"/>
</dbReference>
<evidence type="ECO:0000313" key="8">
    <source>
        <dbReference type="EMBL" id="KAH6834359.1"/>
    </source>
</evidence>
<dbReference type="AlphaFoldDB" id="A0AAD4JI97"/>
<gene>
    <name evidence="8" type="ORF">C2S53_012106</name>
</gene>
<protein>
    <submittedName>
        <fullName evidence="8">AP2/B3-like transcriptional factor family protein</fullName>
    </submittedName>
</protein>
<dbReference type="InterPro" id="IPR044837">
    <property type="entry name" value="REM16-like"/>
</dbReference>
<keyword evidence="6" id="KW-0175">Coiled coil</keyword>
<accession>A0AAD4JI97</accession>
<organism evidence="8 9">
    <name type="scientific">Perilla frutescens var. hirtella</name>
    <name type="common">Perilla citriodora</name>
    <name type="synonym">Perilla setoyensis</name>
    <dbReference type="NCBI Taxonomy" id="608512"/>
    <lineage>
        <taxon>Eukaryota</taxon>
        <taxon>Viridiplantae</taxon>
        <taxon>Streptophyta</taxon>
        <taxon>Embryophyta</taxon>
        <taxon>Tracheophyta</taxon>
        <taxon>Spermatophyta</taxon>
        <taxon>Magnoliopsida</taxon>
        <taxon>eudicotyledons</taxon>
        <taxon>Gunneridae</taxon>
        <taxon>Pentapetalae</taxon>
        <taxon>asterids</taxon>
        <taxon>lamiids</taxon>
        <taxon>Lamiales</taxon>
        <taxon>Lamiaceae</taxon>
        <taxon>Nepetoideae</taxon>
        <taxon>Elsholtzieae</taxon>
        <taxon>Perilla</taxon>
    </lineage>
</organism>
<dbReference type="InterPro" id="IPR003340">
    <property type="entry name" value="B3_DNA-bd"/>
</dbReference>
<dbReference type="PROSITE" id="PS50863">
    <property type="entry name" value="B3"/>
    <property type="match status" value="1"/>
</dbReference>
<keyword evidence="4" id="KW-0804">Transcription</keyword>
<keyword evidence="2" id="KW-0805">Transcription regulation</keyword>
<comment type="subcellular location">
    <subcellularLocation>
        <location evidence="1">Nucleus</location>
    </subcellularLocation>
</comment>
<dbReference type="GO" id="GO:0005634">
    <property type="term" value="C:nucleus"/>
    <property type="evidence" value="ECO:0007669"/>
    <property type="project" value="UniProtKB-SubCell"/>
</dbReference>
<dbReference type="SMART" id="SM01019">
    <property type="entry name" value="B3"/>
    <property type="match status" value="1"/>
</dbReference>
<proteinExistence type="predicted"/>
<dbReference type="InterPro" id="IPR015300">
    <property type="entry name" value="DNA-bd_pseudobarrel_sf"/>
</dbReference>
<dbReference type="Proteomes" id="UP001190926">
    <property type="component" value="Unassembled WGS sequence"/>
</dbReference>
<dbReference type="SUPFAM" id="SSF101936">
    <property type="entry name" value="DNA-binding pseudobarrel domain"/>
    <property type="match status" value="1"/>
</dbReference>
<evidence type="ECO:0000256" key="3">
    <source>
        <dbReference type="ARBA" id="ARBA00023125"/>
    </source>
</evidence>
<evidence type="ECO:0000256" key="1">
    <source>
        <dbReference type="ARBA" id="ARBA00004123"/>
    </source>
</evidence>
<dbReference type="PANTHER" id="PTHR31391">
    <property type="entry name" value="B3 DOMAIN-CONTAINING PROTEIN OS11G0197600-RELATED"/>
    <property type="match status" value="1"/>
</dbReference>
<feature type="non-terminal residue" evidence="8">
    <location>
        <position position="1"/>
    </location>
</feature>
<reference evidence="8 9" key="1">
    <citation type="journal article" date="2021" name="Nat. Commun.">
        <title>Incipient diploidization of the medicinal plant Perilla within 10,000 years.</title>
        <authorList>
            <person name="Zhang Y."/>
            <person name="Shen Q."/>
            <person name="Leng L."/>
            <person name="Zhang D."/>
            <person name="Chen S."/>
            <person name="Shi Y."/>
            <person name="Ning Z."/>
            <person name="Chen S."/>
        </authorList>
    </citation>
    <scope>NUCLEOTIDE SEQUENCE [LARGE SCALE GENOMIC DNA]</scope>
    <source>
        <strain evidence="9">cv. PC099</strain>
    </source>
</reference>
<dbReference type="EMBL" id="SDAM02000052">
    <property type="protein sequence ID" value="KAH6834359.1"/>
    <property type="molecule type" value="Genomic_DNA"/>
</dbReference>
<name>A0AAD4JI97_PERFH</name>
<keyword evidence="3" id="KW-0238">DNA-binding</keyword>
<keyword evidence="9" id="KW-1185">Reference proteome</keyword>
<evidence type="ECO:0000256" key="5">
    <source>
        <dbReference type="ARBA" id="ARBA00023242"/>
    </source>
</evidence>
<sequence length="443" mass="50175">LKQKSTMPSEKSKLKQRSVWENKKRLVKKRLMDLTFGCTDNNEESIISETPIQRHPLEESPTNDVNCSVAVLNSPMERAEEVRSKLSPQFPIFVKPMLKSHVSGGFWLGLPKKFCLAHLPNDDETVVLVDENEEEYDTKYLVDKNGLSGGWRGFSLAHHLLDGDVLVFQLIEPCKFKVYIVRAKNLTEIDGVTSLLSLNIHAEPINKGIYFHLNLTFVLVHKCLELVHAENDQREDMEGLVYLSEAATDQAEDNSDNSSSEIMDGVKFSDNVLSFKDVKGFKDFNIHVDGLIIDAEIPTHLRTKYYKLCRSQNTFLHENLMHGLNTKLAAGMISETINIADAIRAAKPSTGTNHLQIWDRTLKAFEDLGMAVGFLRARIDKLLSLFCEVQAMIELKRTERDEAKEEMRALKMRIANLDDEIDGLVVKKEGLSSVFKEVADAPW</sequence>
<dbReference type="CDD" id="cd10017">
    <property type="entry name" value="B3_DNA"/>
    <property type="match status" value="1"/>
</dbReference>
<comment type="caution">
    <text evidence="8">The sequence shown here is derived from an EMBL/GenBank/DDBJ whole genome shotgun (WGS) entry which is preliminary data.</text>
</comment>
<dbReference type="Pfam" id="PF02362">
    <property type="entry name" value="B3"/>
    <property type="match status" value="1"/>
</dbReference>
<keyword evidence="5" id="KW-0539">Nucleus</keyword>
<dbReference type="PANTHER" id="PTHR31391:SF101">
    <property type="entry name" value="B3 DOMAIN-CONTAINING PROTEIN OS01G0234100"/>
    <property type="match status" value="1"/>
</dbReference>
<dbReference type="Gene3D" id="2.40.330.10">
    <property type="entry name" value="DNA-binding pseudobarrel domain"/>
    <property type="match status" value="1"/>
</dbReference>
<evidence type="ECO:0000256" key="2">
    <source>
        <dbReference type="ARBA" id="ARBA00023015"/>
    </source>
</evidence>